<feature type="domain" description="FAD-dependent urate hydroxylase HpyO/Asp monooxygenase CreE-like FAD/NAD(P)-binding" evidence="1">
    <location>
        <begin position="10"/>
        <end position="163"/>
    </location>
</feature>
<name>A0A840ZED4_9HYPH</name>
<dbReference type="RefSeq" id="WP_183563159.1">
    <property type="nucleotide sequence ID" value="NZ_JACHOP010000001.1"/>
</dbReference>
<dbReference type="EMBL" id="JACHOP010000001">
    <property type="protein sequence ID" value="MBB5755411.1"/>
    <property type="molecule type" value="Genomic_DNA"/>
</dbReference>
<evidence type="ECO:0000313" key="3">
    <source>
        <dbReference type="Proteomes" id="UP000583454"/>
    </source>
</evidence>
<dbReference type="InterPro" id="IPR036188">
    <property type="entry name" value="FAD/NAD-bd_sf"/>
</dbReference>
<proteinExistence type="predicted"/>
<protein>
    <submittedName>
        <fullName evidence="2">Putative NAD(P)/FAD-binding protein YdhS</fullName>
    </submittedName>
</protein>
<comment type="caution">
    <text evidence="2">The sequence shown here is derived from an EMBL/GenBank/DDBJ whole genome shotgun (WGS) entry which is preliminary data.</text>
</comment>
<reference evidence="2 3" key="1">
    <citation type="submission" date="2020-08" db="EMBL/GenBank/DDBJ databases">
        <title>Genomic Encyclopedia of Type Strains, Phase IV (KMG-IV): sequencing the most valuable type-strain genomes for metagenomic binning, comparative biology and taxonomic classification.</title>
        <authorList>
            <person name="Goeker M."/>
        </authorList>
    </citation>
    <scope>NUCLEOTIDE SEQUENCE [LARGE SCALE GENOMIC DNA]</scope>
    <source>
        <strain evidence="2 3">DSM 2163</strain>
    </source>
</reference>
<organism evidence="2 3">
    <name type="scientific">Methylorubrum rhodinum</name>
    <dbReference type="NCBI Taxonomy" id="29428"/>
    <lineage>
        <taxon>Bacteria</taxon>
        <taxon>Pseudomonadati</taxon>
        <taxon>Pseudomonadota</taxon>
        <taxon>Alphaproteobacteria</taxon>
        <taxon>Hyphomicrobiales</taxon>
        <taxon>Methylobacteriaceae</taxon>
        <taxon>Methylorubrum</taxon>
    </lineage>
</organism>
<dbReference type="Pfam" id="PF13454">
    <property type="entry name" value="NAD_binding_9"/>
    <property type="match status" value="1"/>
</dbReference>
<sequence length="458" mass="49170">MTRASLPPVAVIGAGFSGTMAALQLLSTLPPERPVLLCERAGTFGRGLAYGTGNPAHLLNLRAANMSAFPDRPGHFEDWLAQFGPEEAEGIRATSAGTFAARGLYGRYLTELLAQTVTGREAGRLRLLLDAVTDLEPRGQNFRLHTEGGQSHAVAGAVLAMGNLATAPARSRHSLDPWDAEHFGRLHPHAPVLILGTGLTMLDAVASLRAHGFEGAILALSRRGLLPNAHAPAALWPTPNLTPTEFASLPRLLARIRAEVARANAQSIGWHGVIDALRPLTDTIWRSLPPPERRRFLRHLRPFWDVHRHRTAPPAAETIRAEIARGALTVRAGRLLDVADESAQAIVTLRLRGAAAPERLGVQAMIDATGFGHLAQSRDPLLRRLLERGLVRPEPFGLGLDAGPDYRARGTAGGRPLWLLGPLLRGVLWECTAVPDIRNEAAELAGLIAADLERAVAA</sequence>
<accession>A0A840ZED4</accession>
<evidence type="ECO:0000259" key="1">
    <source>
        <dbReference type="Pfam" id="PF13454"/>
    </source>
</evidence>
<dbReference type="PANTHER" id="PTHR40254">
    <property type="entry name" value="BLR0577 PROTEIN"/>
    <property type="match status" value="1"/>
</dbReference>
<gene>
    <name evidence="2" type="ORF">HNR00_000100</name>
</gene>
<evidence type="ECO:0000313" key="2">
    <source>
        <dbReference type="EMBL" id="MBB5755411.1"/>
    </source>
</evidence>
<dbReference type="PANTHER" id="PTHR40254:SF1">
    <property type="entry name" value="BLR0577 PROTEIN"/>
    <property type="match status" value="1"/>
</dbReference>
<dbReference type="InterPro" id="IPR038732">
    <property type="entry name" value="HpyO/CreE_NAD-binding"/>
</dbReference>
<dbReference type="Gene3D" id="3.50.50.60">
    <property type="entry name" value="FAD/NAD(P)-binding domain"/>
    <property type="match status" value="1"/>
</dbReference>
<dbReference type="Proteomes" id="UP000583454">
    <property type="component" value="Unassembled WGS sequence"/>
</dbReference>
<dbReference type="SUPFAM" id="SSF51905">
    <property type="entry name" value="FAD/NAD(P)-binding domain"/>
    <property type="match status" value="1"/>
</dbReference>
<dbReference type="InterPro" id="IPR052189">
    <property type="entry name" value="L-asp_N-monooxygenase_NS-form"/>
</dbReference>
<dbReference type="AlphaFoldDB" id="A0A840ZED4"/>
<keyword evidence="3" id="KW-1185">Reference proteome</keyword>